<name>A0A100WHA3_MYCCR</name>
<organism evidence="1 2">
    <name type="scientific">Mycolicibacterium canariasense</name>
    <name type="common">Mycobacterium canariasense</name>
    <dbReference type="NCBI Taxonomy" id="228230"/>
    <lineage>
        <taxon>Bacteria</taxon>
        <taxon>Bacillati</taxon>
        <taxon>Actinomycetota</taxon>
        <taxon>Actinomycetes</taxon>
        <taxon>Mycobacteriales</taxon>
        <taxon>Mycobacteriaceae</taxon>
        <taxon>Mycolicibacterium</taxon>
    </lineage>
</organism>
<reference evidence="2" key="1">
    <citation type="journal article" date="2016" name="Genome Announc.">
        <title>Draft Genome Sequences of Five Rapidly Growing Mycobacterium Species, M. thermoresistibile, M. fortuitum subsp. acetamidolyticum, M. canariasense, M. brisbanense, and M. novocastrense.</title>
        <authorList>
            <person name="Katahira K."/>
            <person name="Ogura Y."/>
            <person name="Gotoh Y."/>
            <person name="Hayashi T."/>
        </authorList>
    </citation>
    <scope>NUCLEOTIDE SEQUENCE [LARGE SCALE GENOMIC DNA]</scope>
    <source>
        <strain evidence="2">JCM15298</strain>
    </source>
</reference>
<dbReference type="EMBL" id="BCSY01000079">
    <property type="protein sequence ID" value="GAS98071.1"/>
    <property type="molecule type" value="Genomic_DNA"/>
</dbReference>
<dbReference type="OrthoDB" id="4731062at2"/>
<dbReference type="AlphaFoldDB" id="A0A100WHA3"/>
<dbReference type="STRING" id="228230.RMCC_5036"/>
<reference evidence="2" key="2">
    <citation type="submission" date="2016-02" db="EMBL/GenBank/DDBJ databases">
        <title>Draft genome sequence of five rapidly growing Mycobacterium species.</title>
        <authorList>
            <person name="Katahira K."/>
            <person name="Gotou Y."/>
            <person name="Iida K."/>
            <person name="Ogura Y."/>
            <person name="Hayashi T."/>
        </authorList>
    </citation>
    <scope>NUCLEOTIDE SEQUENCE [LARGE SCALE GENOMIC DNA]</scope>
    <source>
        <strain evidence="2">JCM15298</strain>
    </source>
</reference>
<evidence type="ECO:0000313" key="2">
    <source>
        <dbReference type="Proteomes" id="UP000069443"/>
    </source>
</evidence>
<sequence>MAPESQRATGWRRAIAGVAVATGLMAAFGSGIASADVLDDIAAEYDTGAGGGQISNLIHDALKLRALGFMPSKGNYSELKDGLDRRPNQVPLINALKATVDFQRKTQARTVQPSNPTTIGINTYNPANDSVLGGFTISGPPLGGG</sequence>
<keyword evidence="2" id="KW-1185">Reference proteome</keyword>
<dbReference type="Proteomes" id="UP000069443">
    <property type="component" value="Unassembled WGS sequence"/>
</dbReference>
<accession>A0A100WHA3</accession>
<gene>
    <name evidence="1" type="ORF">RMCC_5036</name>
</gene>
<dbReference type="RefSeq" id="WP_062658920.1">
    <property type="nucleotide sequence ID" value="NZ_BCSY01000079.1"/>
</dbReference>
<comment type="caution">
    <text evidence="1">The sequence shown here is derived from an EMBL/GenBank/DDBJ whole genome shotgun (WGS) entry which is preliminary data.</text>
</comment>
<evidence type="ECO:0000313" key="1">
    <source>
        <dbReference type="EMBL" id="GAS98071.1"/>
    </source>
</evidence>
<proteinExistence type="predicted"/>
<protein>
    <submittedName>
        <fullName evidence="1">Uncharacterized protein</fullName>
    </submittedName>
</protein>